<feature type="compositionally biased region" description="Basic and acidic residues" evidence="1">
    <location>
        <begin position="53"/>
        <end position="66"/>
    </location>
</feature>
<reference evidence="2 3" key="1">
    <citation type="journal article" date="2023" name="Res Sq">
        <title>Genomic and morphological characterization of Knufia obscura isolated from the Mars 2020 spacecraft assembly facility.</title>
        <authorList>
            <person name="Chander A.M."/>
            <person name="Teixeira M.M."/>
            <person name="Singh N.K."/>
            <person name="Williams M.P."/>
            <person name="Parker C.W."/>
            <person name="Leo P."/>
            <person name="Stajich J.E."/>
            <person name="Torok T."/>
            <person name="Tighe S."/>
            <person name="Mason C.E."/>
            <person name="Venkateswaran K."/>
        </authorList>
    </citation>
    <scope>NUCLEOTIDE SEQUENCE [LARGE SCALE GENOMIC DNA]</scope>
    <source>
        <strain evidence="2 3">CCFEE 5817</strain>
    </source>
</reference>
<dbReference type="Proteomes" id="UP001334248">
    <property type="component" value="Unassembled WGS sequence"/>
</dbReference>
<evidence type="ECO:0000313" key="2">
    <source>
        <dbReference type="EMBL" id="KAK5937244.1"/>
    </source>
</evidence>
<gene>
    <name evidence="2" type="ORF">PMZ80_010544</name>
</gene>
<evidence type="ECO:0000313" key="3">
    <source>
        <dbReference type="Proteomes" id="UP001334248"/>
    </source>
</evidence>
<keyword evidence="3" id="KW-1185">Reference proteome</keyword>
<comment type="caution">
    <text evidence="2">The sequence shown here is derived from an EMBL/GenBank/DDBJ whole genome shotgun (WGS) entry which is preliminary data.</text>
</comment>
<proteinExistence type="predicted"/>
<accession>A0ABR0R9E3</accession>
<evidence type="ECO:0000256" key="1">
    <source>
        <dbReference type="SAM" id="MobiDB-lite"/>
    </source>
</evidence>
<sequence>MSTSPSLKSQLIDGWLNSVPARDPAEIQYEDTLSKPECPSHTVLQTTKRKSSAAHEDTDRQRRVRQDGAATLSGAGSMGLVEAHPTLNQPHDPPPHSPTLLTPRSARFTRRQQELAIENSRPHLHFFNAEQSSLWKNSTDVAKFPLLKELWDSLATPPTRIDPSPYETLSLD</sequence>
<dbReference type="GeneID" id="90003993"/>
<dbReference type="RefSeq" id="XP_064725334.1">
    <property type="nucleotide sequence ID" value="XM_064878933.1"/>
</dbReference>
<name>A0ABR0R9E3_9EURO</name>
<organism evidence="2 3">
    <name type="scientific">Knufia obscura</name>
    <dbReference type="NCBI Taxonomy" id="1635080"/>
    <lineage>
        <taxon>Eukaryota</taxon>
        <taxon>Fungi</taxon>
        <taxon>Dikarya</taxon>
        <taxon>Ascomycota</taxon>
        <taxon>Pezizomycotina</taxon>
        <taxon>Eurotiomycetes</taxon>
        <taxon>Chaetothyriomycetidae</taxon>
        <taxon>Chaetothyriales</taxon>
        <taxon>Trichomeriaceae</taxon>
        <taxon>Knufia</taxon>
    </lineage>
</organism>
<feature type="region of interest" description="Disordered" evidence="1">
    <location>
        <begin position="30"/>
        <end position="102"/>
    </location>
</feature>
<dbReference type="EMBL" id="JAVHJV010000018">
    <property type="protein sequence ID" value="KAK5937244.1"/>
    <property type="molecule type" value="Genomic_DNA"/>
</dbReference>
<protein>
    <submittedName>
        <fullName evidence="2">Uncharacterized protein</fullName>
    </submittedName>
</protein>